<dbReference type="Pfam" id="PF13439">
    <property type="entry name" value="Glyco_transf_4"/>
    <property type="match status" value="1"/>
</dbReference>
<organism evidence="3 4">
    <name type="scientific">Candidatus Beckwithbacteria bacterium RBG_13_35_6</name>
    <dbReference type="NCBI Taxonomy" id="1797456"/>
    <lineage>
        <taxon>Bacteria</taxon>
        <taxon>Candidatus Beckwithiibacteriota</taxon>
    </lineage>
</organism>
<evidence type="ECO:0000259" key="2">
    <source>
        <dbReference type="Pfam" id="PF13439"/>
    </source>
</evidence>
<dbReference type="Proteomes" id="UP000178758">
    <property type="component" value="Unassembled WGS sequence"/>
</dbReference>
<evidence type="ECO:0000313" key="4">
    <source>
        <dbReference type="Proteomes" id="UP000178758"/>
    </source>
</evidence>
<dbReference type="CDD" id="cd03801">
    <property type="entry name" value="GT4_PimA-like"/>
    <property type="match status" value="1"/>
</dbReference>
<feature type="domain" description="Glycosyl transferase family 1" evidence="1">
    <location>
        <begin position="194"/>
        <end position="349"/>
    </location>
</feature>
<dbReference type="Pfam" id="PF00534">
    <property type="entry name" value="Glycos_transf_1"/>
    <property type="match status" value="1"/>
</dbReference>
<comment type="caution">
    <text evidence="3">The sequence shown here is derived from an EMBL/GenBank/DDBJ whole genome shotgun (WGS) entry which is preliminary data.</text>
</comment>
<protein>
    <recommendedName>
        <fullName evidence="5">Glycosyl transferase family 1 domain-containing protein</fullName>
    </recommendedName>
</protein>
<evidence type="ECO:0008006" key="5">
    <source>
        <dbReference type="Google" id="ProtNLM"/>
    </source>
</evidence>
<reference evidence="3 4" key="1">
    <citation type="journal article" date="2016" name="Nat. Commun.">
        <title>Thousands of microbial genomes shed light on interconnected biogeochemical processes in an aquifer system.</title>
        <authorList>
            <person name="Anantharaman K."/>
            <person name="Brown C.T."/>
            <person name="Hug L.A."/>
            <person name="Sharon I."/>
            <person name="Castelle C.J."/>
            <person name="Probst A.J."/>
            <person name="Thomas B.C."/>
            <person name="Singh A."/>
            <person name="Wilkins M.J."/>
            <person name="Karaoz U."/>
            <person name="Brodie E.L."/>
            <person name="Williams K.H."/>
            <person name="Hubbard S.S."/>
            <person name="Banfield J.F."/>
        </authorList>
    </citation>
    <scope>NUCLEOTIDE SEQUENCE [LARGE SCALE GENOMIC DNA]</scope>
</reference>
<gene>
    <name evidence="3" type="ORF">A3J78_00365</name>
</gene>
<dbReference type="InterPro" id="IPR028098">
    <property type="entry name" value="Glyco_trans_4-like_N"/>
</dbReference>
<name>A0A1F5DHF8_9BACT</name>
<dbReference type="PANTHER" id="PTHR12526">
    <property type="entry name" value="GLYCOSYLTRANSFERASE"/>
    <property type="match status" value="1"/>
</dbReference>
<feature type="domain" description="Glycosyltransferase subfamily 4-like N-terminal" evidence="2">
    <location>
        <begin position="54"/>
        <end position="176"/>
    </location>
</feature>
<proteinExistence type="predicted"/>
<dbReference type="AlphaFoldDB" id="A0A1F5DHF8"/>
<dbReference type="InterPro" id="IPR001296">
    <property type="entry name" value="Glyco_trans_1"/>
</dbReference>
<evidence type="ECO:0000259" key="1">
    <source>
        <dbReference type="Pfam" id="PF00534"/>
    </source>
</evidence>
<dbReference type="Gene3D" id="3.40.50.2000">
    <property type="entry name" value="Glycogen Phosphorylase B"/>
    <property type="match status" value="2"/>
</dbReference>
<sequence>MRILYIFYQYPLYLKGSYFQEFLNAVCKKIKKIGLISYYYPKTEFTQPKNLKIYWLKKPNLSFIDELLFIVLVLLKVLICKDLKNYDLTNCIGPRGLLAGWYLKKKYKIPLVCTIEMLNEQKGIKNSFIYSLSKILLTKIPIDKFICWSKYYKQHLISWGIPDSKIIIIPPGIDTTKYHPNIIGKVIKNKYSPKNPLIVFAKPLYLHHVKAVKLIIKAIAILKPKIKINFLVGSGDGKKQIIAYAKKLKILNQVKFMPPIPFPQMPKYLAAADLVVLPFTYAPTVSRSLLEAMAIKKPIITTKVGENKIILKNNHHVLFCLNSESKLAKKIIILLNNKKLTLKLKQSARLLILEKFSLNKIVLQHINCYNQLIKK</sequence>
<dbReference type="EMBL" id="MEZJ01000010">
    <property type="protein sequence ID" value="OGD54598.1"/>
    <property type="molecule type" value="Genomic_DNA"/>
</dbReference>
<evidence type="ECO:0000313" key="3">
    <source>
        <dbReference type="EMBL" id="OGD54598.1"/>
    </source>
</evidence>
<accession>A0A1F5DHF8</accession>
<dbReference type="GO" id="GO:0016757">
    <property type="term" value="F:glycosyltransferase activity"/>
    <property type="evidence" value="ECO:0007669"/>
    <property type="project" value="InterPro"/>
</dbReference>
<dbReference type="SUPFAM" id="SSF53756">
    <property type="entry name" value="UDP-Glycosyltransferase/glycogen phosphorylase"/>
    <property type="match status" value="1"/>
</dbReference>